<protein>
    <submittedName>
        <fullName evidence="2">Uncharacterized protein</fullName>
    </submittedName>
</protein>
<evidence type="ECO:0000313" key="2">
    <source>
        <dbReference type="EMBL" id="MBE9460318.1"/>
    </source>
</evidence>
<dbReference type="EMBL" id="JACYGY010000001">
    <property type="protein sequence ID" value="MBE9460318.1"/>
    <property type="molecule type" value="Genomic_DNA"/>
</dbReference>
<gene>
    <name evidence="2" type="ORF">IEE83_00345</name>
</gene>
<proteinExistence type="predicted"/>
<accession>A0ABR9W4D7</accession>
<name>A0ABR9W4D7_9BACT</name>
<comment type="caution">
    <text evidence="2">The sequence shown here is derived from an EMBL/GenBank/DDBJ whole genome shotgun (WGS) entry which is preliminary data.</text>
</comment>
<feature type="region of interest" description="Disordered" evidence="1">
    <location>
        <begin position="97"/>
        <end position="118"/>
    </location>
</feature>
<dbReference type="Proteomes" id="UP000634134">
    <property type="component" value="Unassembled WGS sequence"/>
</dbReference>
<dbReference type="RefSeq" id="WP_194118661.1">
    <property type="nucleotide sequence ID" value="NZ_JACYGY010000001.1"/>
</dbReference>
<evidence type="ECO:0000313" key="3">
    <source>
        <dbReference type="Proteomes" id="UP000634134"/>
    </source>
</evidence>
<evidence type="ECO:0000256" key="1">
    <source>
        <dbReference type="SAM" id="MobiDB-lite"/>
    </source>
</evidence>
<keyword evidence="3" id="KW-1185">Reference proteome</keyword>
<reference evidence="3" key="1">
    <citation type="submission" date="2023-07" db="EMBL/GenBank/DDBJ databases">
        <title>Dyadobacter sp. nov 'subterranea' isolated from contaminted grondwater.</title>
        <authorList>
            <person name="Szabo I."/>
            <person name="Al-Omari J."/>
            <person name="Szerdahelyi S.G."/>
            <person name="Rado J."/>
        </authorList>
    </citation>
    <scope>NUCLEOTIDE SEQUENCE [LARGE SCALE GENOMIC DNA]</scope>
    <source>
        <strain evidence="3">UP-52</strain>
    </source>
</reference>
<sequence length="118" mass="13230">MKAYSKILITVLVQSFLSQVTFGQTKKSSDSVFVNSQVKPKFSEMTDYGMPTNKEGIHEFPGGKAPVSNQINSDGSIRINKTGEIKVPSETFKIIEREKKTDLNMGSENKEKNKKKKK</sequence>
<organism evidence="2 3">
    <name type="scientific">Dyadobacter subterraneus</name>
    <dbReference type="NCBI Taxonomy" id="2773304"/>
    <lineage>
        <taxon>Bacteria</taxon>
        <taxon>Pseudomonadati</taxon>
        <taxon>Bacteroidota</taxon>
        <taxon>Cytophagia</taxon>
        <taxon>Cytophagales</taxon>
        <taxon>Spirosomataceae</taxon>
        <taxon>Dyadobacter</taxon>
    </lineage>
</organism>